<dbReference type="AlphaFoldDB" id="A0A5J6WT84"/>
<feature type="transmembrane region" description="Helical" evidence="3">
    <location>
        <begin position="39"/>
        <end position="59"/>
    </location>
</feature>
<feature type="transmembrane region" description="Helical" evidence="3">
    <location>
        <begin position="456"/>
        <end position="474"/>
    </location>
</feature>
<feature type="transmembrane region" description="Helical" evidence="3">
    <location>
        <begin position="162"/>
        <end position="184"/>
    </location>
</feature>
<feature type="transmembrane region" description="Helical" evidence="3">
    <location>
        <begin position="205"/>
        <end position="224"/>
    </location>
</feature>
<accession>A0A5J6WT84</accession>
<feature type="transmembrane region" description="Helical" evidence="3">
    <location>
        <begin position="347"/>
        <end position="366"/>
    </location>
</feature>
<dbReference type="NCBIfam" id="NF007691">
    <property type="entry name" value="PRK10369.1"/>
    <property type="match status" value="1"/>
</dbReference>
<dbReference type="GO" id="GO:0015232">
    <property type="term" value="F:heme transmembrane transporter activity"/>
    <property type="evidence" value="ECO:0007669"/>
    <property type="project" value="InterPro"/>
</dbReference>
<organism evidence="6 7">
    <name type="scientific">Aeromonas simiae</name>
    <dbReference type="NCBI Taxonomy" id="218936"/>
    <lineage>
        <taxon>Bacteria</taxon>
        <taxon>Pseudomonadati</taxon>
        <taxon>Pseudomonadota</taxon>
        <taxon>Gammaproteobacteria</taxon>
        <taxon>Aeromonadales</taxon>
        <taxon>Aeromonadaceae</taxon>
        <taxon>Aeromonas</taxon>
    </lineage>
</organism>
<feature type="transmembrane region" description="Helical" evidence="3">
    <location>
        <begin position="407"/>
        <end position="425"/>
    </location>
</feature>
<feature type="transmembrane region" description="Helical" evidence="3">
    <location>
        <begin position="269"/>
        <end position="288"/>
    </location>
</feature>
<dbReference type="GO" id="GO:0016829">
    <property type="term" value="F:lyase activity"/>
    <property type="evidence" value="ECO:0007669"/>
    <property type="project" value="UniProtKB-KW"/>
</dbReference>
<feature type="transmembrane region" description="Helical" evidence="3">
    <location>
        <begin position="580"/>
        <end position="598"/>
    </location>
</feature>
<dbReference type="InterPro" id="IPR003567">
    <property type="entry name" value="Cyt_c_biogenesis"/>
</dbReference>
<dbReference type="EMBL" id="CP040449">
    <property type="protein sequence ID" value="QFI54349.1"/>
    <property type="molecule type" value="Genomic_DNA"/>
</dbReference>
<evidence type="ECO:0000313" key="6">
    <source>
        <dbReference type="EMBL" id="QFI54349.1"/>
    </source>
</evidence>
<dbReference type="GO" id="GO:0017004">
    <property type="term" value="P:cytochrome complex assembly"/>
    <property type="evidence" value="ECO:0007669"/>
    <property type="project" value="UniProtKB-KW"/>
</dbReference>
<feature type="domain" description="Cytochrome c-type biogenesis protein CcmF C-terminal" evidence="5">
    <location>
        <begin position="310"/>
        <end position="596"/>
    </location>
</feature>
<gene>
    <name evidence="6" type="primary">nrfE</name>
    <name evidence="6" type="ORF">FE240_06350</name>
</gene>
<feature type="transmembrane region" description="Helical" evidence="3">
    <location>
        <begin position="244"/>
        <end position="262"/>
    </location>
</feature>
<dbReference type="GO" id="GO:0016020">
    <property type="term" value="C:membrane"/>
    <property type="evidence" value="ECO:0007669"/>
    <property type="project" value="InterPro"/>
</dbReference>
<keyword evidence="3" id="KW-1133">Transmembrane helix</keyword>
<reference evidence="6 7" key="1">
    <citation type="submission" date="2019-05" db="EMBL/GenBank/DDBJ databases">
        <title>OXA-830, a novel chromosomally encoded expanded-spectrum class D beta-lactamase in Aeromonas simiae.</title>
        <authorList>
            <person name="Zhou W."/>
            <person name="Chen Q."/>
        </authorList>
    </citation>
    <scope>NUCLEOTIDE SEQUENCE [LARGE SCALE GENOMIC DNA]</scope>
    <source>
        <strain evidence="6 7">A6</strain>
    </source>
</reference>
<feature type="transmembrane region" description="Helical" evidence="3">
    <location>
        <begin position="6"/>
        <end position="27"/>
    </location>
</feature>
<feature type="transmembrane region" description="Helical" evidence="3">
    <location>
        <begin position="308"/>
        <end position="326"/>
    </location>
</feature>
<dbReference type="Pfam" id="PF16327">
    <property type="entry name" value="CcmF_C"/>
    <property type="match status" value="1"/>
</dbReference>
<dbReference type="KEGG" id="asim:FE240_06350"/>
<protein>
    <submittedName>
        <fullName evidence="6">Heme lyase NrfEFG subunit NrfE</fullName>
    </submittedName>
</protein>
<dbReference type="InterPro" id="IPR032523">
    <property type="entry name" value="CcmF_C"/>
</dbReference>
<evidence type="ECO:0000259" key="4">
    <source>
        <dbReference type="Pfam" id="PF01578"/>
    </source>
</evidence>
<keyword evidence="6" id="KW-0456">Lyase</keyword>
<sequence>MLPELALFALLLATSLAFCLGGLPWLPTRLGAMALARPLGWLSAALVGLSLLLLAHAFVTDDFTLNYVAQHSNSRLPLPFKFAAVWGGHEGSLLFFLFALTLWNLRLGALALPLATRARAQSVLGWLILLLGLFLLTESNPFARAFPPPFEGRDLNPMLQDVALILHPPLLYLGYVGFAASFALSITALWERHLDASLVHAWRPLARAAWGWLTAGIALGAWWAYHELGWGGWWFWDPVENASLLPWLFGTALLHALTAFAHRGQCGHAILLLGLLTFVMSLLGTFMVRAGVISSVHAFAIDAGRGQRLLLLLGATALTGLILYGWRGRLPKAPERLHWRDGFIGAIALPLLGATVVLIGTFYPLLHPLLGGGAISVGAPYFNTLFVPLLLLAMLTLILLPQTRSRWAGLLVALPVTLWLGNGVTAPPLPALATLLALWLACATLQRVWRCGVQRGHLAHLALAILVLGASQLAGHTHERTLLLAPGEGATVGPYRLQLEAITPELGPNYSAERYHLVARHGERVIGHLYPERRHYSVRTMPMNEVGILRLASGDLYAVPGEKKKGRVALRLAYKPGVSGLWLGSALLALVGLLPLGWRLHRTATKEAQCHD</sequence>
<keyword evidence="7" id="KW-1185">Reference proteome</keyword>
<evidence type="ECO:0000256" key="3">
    <source>
        <dbReference type="SAM" id="Phobius"/>
    </source>
</evidence>
<evidence type="ECO:0000259" key="5">
    <source>
        <dbReference type="Pfam" id="PF16327"/>
    </source>
</evidence>
<feature type="domain" description="Cytochrome c assembly protein" evidence="4">
    <location>
        <begin position="86"/>
        <end position="290"/>
    </location>
</feature>
<comment type="similarity">
    <text evidence="1">Belongs to the CcmF/CycK/Ccl1/NrfE/CcsA family.</text>
</comment>
<evidence type="ECO:0000256" key="2">
    <source>
        <dbReference type="ARBA" id="ARBA00022748"/>
    </source>
</evidence>
<dbReference type="PANTHER" id="PTHR43653:SF1">
    <property type="entry name" value="CYTOCHROME C-TYPE BIOGENESIS PROTEIN CCMF"/>
    <property type="match status" value="1"/>
</dbReference>
<feature type="transmembrane region" description="Helical" evidence="3">
    <location>
        <begin position="378"/>
        <end position="400"/>
    </location>
</feature>
<evidence type="ECO:0000313" key="7">
    <source>
        <dbReference type="Proteomes" id="UP000594034"/>
    </source>
</evidence>
<dbReference type="InterPro" id="IPR002541">
    <property type="entry name" value="Cyt_c_assembly"/>
</dbReference>
<feature type="transmembrane region" description="Helical" evidence="3">
    <location>
        <begin position="431"/>
        <end position="449"/>
    </location>
</feature>
<feature type="transmembrane region" description="Helical" evidence="3">
    <location>
        <begin position="123"/>
        <end position="142"/>
    </location>
</feature>
<name>A0A5J6WT84_9GAMM</name>
<dbReference type="Pfam" id="PF01578">
    <property type="entry name" value="Cytochrom_C_asm"/>
    <property type="match status" value="1"/>
</dbReference>
<keyword evidence="3" id="KW-0472">Membrane</keyword>
<keyword evidence="3" id="KW-0812">Transmembrane</keyword>
<keyword evidence="2" id="KW-0201">Cytochrome c-type biogenesis</keyword>
<proteinExistence type="inferred from homology"/>
<evidence type="ECO:0000256" key="1">
    <source>
        <dbReference type="ARBA" id="ARBA00009186"/>
    </source>
</evidence>
<dbReference type="GO" id="GO:0020037">
    <property type="term" value="F:heme binding"/>
    <property type="evidence" value="ECO:0007669"/>
    <property type="project" value="InterPro"/>
</dbReference>
<dbReference type="RefSeq" id="WP_193003832.1">
    <property type="nucleotide sequence ID" value="NZ_CP040449.1"/>
</dbReference>
<dbReference type="PANTHER" id="PTHR43653">
    <property type="entry name" value="CYTOCHROME C ASSEMBLY PROTEIN-RELATED"/>
    <property type="match status" value="1"/>
</dbReference>
<dbReference type="Proteomes" id="UP000594034">
    <property type="component" value="Chromosome"/>
</dbReference>
<dbReference type="PRINTS" id="PR01410">
    <property type="entry name" value="CCBIOGENESIS"/>
</dbReference>